<dbReference type="AlphaFoldDB" id="A0A6A7A558"/>
<evidence type="ECO:0000313" key="12">
    <source>
        <dbReference type="EMBL" id="KAF2827964.1"/>
    </source>
</evidence>
<dbReference type="Pfam" id="PF01172">
    <property type="entry name" value="SBDS_N"/>
    <property type="match status" value="1"/>
</dbReference>
<evidence type="ECO:0000256" key="5">
    <source>
        <dbReference type="ARBA" id="ARBA00022517"/>
    </source>
</evidence>
<dbReference type="InterPro" id="IPR018978">
    <property type="entry name" value="SDO1/SBDS_central"/>
</dbReference>
<dbReference type="Pfam" id="PF20268">
    <property type="entry name" value="SBDS_C"/>
    <property type="match status" value="1"/>
</dbReference>
<evidence type="ECO:0000256" key="2">
    <source>
        <dbReference type="ARBA" id="ARBA00004496"/>
    </source>
</evidence>
<evidence type="ECO:0000313" key="13">
    <source>
        <dbReference type="Proteomes" id="UP000799424"/>
    </source>
</evidence>
<dbReference type="GO" id="GO:0005634">
    <property type="term" value="C:nucleus"/>
    <property type="evidence" value="ECO:0007669"/>
    <property type="project" value="UniProtKB-SubCell"/>
</dbReference>
<keyword evidence="4" id="KW-0963">Cytoplasm</keyword>
<dbReference type="InterPro" id="IPR036786">
    <property type="entry name" value="Ribosome_mat_SBDS_N_sf"/>
</dbReference>
<evidence type="ECO:0000259" key="9">
    <source>
        <dbReference type="Pfam" id="PF01172"/>
    </source>
</evidence>
<dbReference type="InterPro" id="IPR039100">
    <property type="entry name" value="Sdo1/SBDS-like"/>
</dbReference>
<dbReference type="PANTHER" id="PTHR10927">
    <property type="entry name" value="RIBOSOME MATURATION PROTEIN SBDS"/>
    <property type="match status" value="1"/>
</dbReference>
<dbReference type="Gene3D" id="3.30.70.240">
    <property type="match status" value="1"/>
</dbReference>
<gene>
    <name evidence="12" type="ORF">CC86DRAFT_465769</name>
</gene>
<dbReference type="PANTHER" id="PTHR10927:SF1">
    <property type="entry name" value="RIBOSOME MATURATION PROTEIN SBDS"/>
    <property type="match status" value="1"/>
</dbReference>
<dbReference type="NCBIfam" id="TIGR00291">
    <property type="entry name" value="RNA_SBDS"/>
    <property type="match status" value="1"/>
</dbReference>
<evidence type="ECO:0000256" key="8">
    <source>
        <dbReference type="SAM" id="MobiDB-lite"/>
    </source>
</evidence>
<evidence type="ECO:0000256" key="4">
    <source>
        <dbReference type="ARBA" id="ARBA00022490"/>
    </source>
</evidence>
<dbReference type="OrthoDB" id="10253092at2759"/>
<feature type="region of interest" description="Disordered" evidence="8">
    <location>
        <begin position="141"/>
        <end position="168"/>
    </location>
</feature>
<keyword evidence="13" id="KW-1185">Reference proteome</keyword>
<proteinExistence type="inferred from homology"/>
<dbReference type="SUPFAM" id="SSF89895">
    <property type="entry name" value="FYSH domain"/>
    <property type="match status" value="1"/>
</dbReference>
<dbReference type="Gene3D" id="3.30.1250.10">
    <property type="entry name" value="Ribosome maturation protein SBDS, N-terminal domain"/>
    <property type="match status" value="1"/>
</dbReference>
<evidence type="ECO:0000259" key="11">
    <source>
        <dbReference type="Pfam" id="PF20268"/>
    </source>
</evidence>
<dbReference type="EMBL" id="MU006223">
    <property type="protein sequence ID" value="KAF2827964.1"/>
    <property type="molecule type" value="Genomic_DNA"/>
</dbReference>
<dbReference type="GO" id="GO:0042256">
    <property type="term" value="P:cytosolic ribosome assembly"/>
    <property type="evidence" value="ECO:0007669"/>
    <property type="project" value="InterPro"/>
</dbReference>
<evidence type="ECO:0000259" key="10">
    <source>
        <dbReference type="Pfam" id="PF09377"/>
    </source>
</evidence>
<keyword evidence="5" id="KW-0690">Ribosome biogenesis</keyword>
<feature type="domain" description="Ribosome maturation protein SDO1/SBDS central" evidence="10">
    <location>
        <begin position="111"/>
        <end position="202"/>
    </location>
</feature>
<feature type="compositionally biased region" description="Basic and acidic residues" evidence="8">
    <location>
        <begin position="153"/>
        <end position="168"/>
    </location>
</feature>
<dbReference type="Proteomes" id="UP000799424">
    <property type="component" value="Unassembled WGS sequence"/>
</dbReference>
<accession>A0A6A7A558</accession>
<evidence type="ECO:0000256" key="6">
    <source>
        <dbReference type="ARBA" id="ARBA00023242"/>
    </source>
</evidence>
<dbReference type="Gene3D" id="1.10.10.900">
    <property type="entry name" value="SBDS protein C-terminal domain, subdomain 1"/>
    <property type="match status" value="1"/>
</dbReference>
<evidence type="ECO:0000256" key="3">
    <source>
        <dbReference type="ARBA" id="ARBA00007433"/>
    </source>
</evidence>
<evidence type="ECO:0000256" key="7">
    <source>
        <dbReference type="ARBA" id="ARBA00049708"/>
    </source>
</evidence>
<dbReference type="InterPro" id="IPR002140">
    <property type="entry name" value="Sdo1/SBDS"/>
</dbReference>
<comment type="similarity">
    <text evidence="3">Belongs to the SDO1/SBDS family.</text>
</comment>
<sequence>MPVGIIKPSNQIKLTNVSLVRMKKGKKRFEIACYKNKVLEYRNGIETDLSNVLQIENVFLNVSKGQVAPKADLEKAFPKKRPEEIIIDILENGELQVGEKERNAELERTRNEVIDIVAGKLVDPKTKRVYTSGMIEKALDGLSSQAATAQQQGDKKEEEGEDKGKAKELPKWTGIVTNKSAKSQALFAMKALIAHQPIPVARMQMKLRITCPTSILKQAAKVAPKAQAAGDDKTTGTVKDAILSFMEKIESQDTVGAEWEAVGLVEPGAFKGLNELIEGQTKGRGNVEVLEMAVGADD</sequence>
<feature type="domain" description="Ribosome maturation protein SDO1/SBDS C-terminal" evidence="11">
    <location>
        <begin position="205"/>
        <end position="292"/>
    </location>
</feature>
<comment type="subcellular location">
    <subcellularLocation>
        <location evidence="2">Cytoplasm</location>
    </subcellularLocation>
    <subcellularLocation>
        <location evidence="1">Nucleus</location>
    </subcellularLocation>
</comment>
<comment type="subunit">
    <text evidence="7">Associates with the 60S ribosomal subunit.</text>
</comment>
<dbReference type="InterPro" id="IPR019783">
    <property type="entry name" value="SDO1/SBDS_N"/>
</dbReference>
<organism evidence="12 13">
    <name type="scientific">Ophiobolus disseminans</name>
    <dbReference type="NCBI Taxonomy" id="1469910"/>
    <lineage>
        <taxon>Eukaryota</taxon>
        <taxon>Fungi</taxon>
        <taxon>Dikarya</taxon>
        <taxon>Ascomycota</taxon>
        <taxon>Pezizomycotina</taxon>
        <taxon>Dothideomycetes</taxon>
        <taxon>Pleosporomycetidae</taxon>
        <taxon>Pleosporales</taxon>
        <taxon>Pleosporineae</taxon>
        <taxon>Phaeosphaeriaceae</taxon>
        <taxon>Ophiobolus</taxon>
    </lineage>
</organism>
<name>A0A6A7A558_9PLEO</name>
<dbReference type="InterPro" id="IPR046928">
    <property type="entry name" value="SDO1/SBDS_C"/>
</dbReference>
<dbReference type="InterPro" id="IPR037188">
    <property type="entry name" value="Sdo1/SBDS_central_sf"/>
</dbReference>
<reference evidence="12" key="1">
    <citation type="journal article" date="2020" name="Stud. Mycol.">
        <title>101 Dothideomycetes genomes: a test case for predicting lifestyles and emergence of pathogens.</title>
        <authorList>
            <person name="Haridas S."/>
            <person name="Albert R."/>
            <person name="Binder M."/>
            <person name="Bloem J."/>
            <person name="Labutti K."/>
            <person name="Salamov A."/>
            <person name="Andreopoulos B."/>
            <person name="Baker S."/>
            <person name="Barry K."/>
            <person name="Bills G."/>
            <person name="Bluhm B."/>
            <person name="Cannon C."/>
            <person name="Castanera R."/>
            <person name="Culley D."/>
            <person name="Daum C."/>
            <person name="Ezra D."/>
            <person name="Gonzalez J."/>
            <person name="Henrissat B."/>
            <person name="Kuo A."/>
            <person name="Liang C."/>
            <person name="Lipzen A."/>
            <person name="Lutzoni F."/>
            <person name="Magnuson J."/>
            <person name="Mondo S."/>
            <person name="Nolan M."/>
            <person name="Ohm R."/>
            <person name="Pangilinan J."/>
            <person name="Park H.-J."/>
            <person name="Ramirez L."/>
            <person name="Alfaro M."/>
            <person name="Sun H."/>
            <person name="Tritt A."/>
            <person name="Yoshinaga Y."/>
            <person name="Zwiers L.-H."/>
            <person name="Turgeon B."/>
            <person name="Goodwin S."/>
            <person name="Spatafora J."/>
            <person name="Crous P."/>
            <person name="Grigoriev I."/>
        </authorList>
    </citation>
    <scope>NUCLEOTIDE SEQUENCE</scope>
    <source>
        <strain evidence="12">CBS 113818</strain>
    </source>
</reference>
<evidence type="ECO:0000256" key="1">
    <source>
        <dbReference type="ARBA" id="ARBA00004123"/>
    </source>
</evidence>
<dbReference type="Pfam" id="PF09377">
    <property type="entry name" value="SBDS_domain_II"/>
    <property type="match status" value="1"/>
</dbReference>
<keyword evidence="6" id="KW-0539">Nucleus</keyword>
<protein>
    <submittedName>
        <fullName evidence="12">Shwachman-Bodian-diamond syndrome protein-like protein</fullName>
    </submittedName>
</protein>
<dbReference type="SUPFAM" id="SSF109728">
    <property type="entry name" value="Hypothetical protein AF0491, middle domain"/>
    <property type="match status" value="1"/>
</dbReference>
<feature type="domain" description="Ribosome maturation protein SDO1/SBDS N-terminal" evidence="9">
    <location>
        <begin position="16"/>
        <end position="102"/>
    </location>
</feature>
<dbReference type="GO" id="GO:0005737">
    <property type="term" value="C:cytoplasm"/>
    <property type="evidence" value="ECO:0007669"/>
    <property type="project" value="UniProtKB-SubCell"/>
</dbReference>